<dbReference type="RefSeq" id="WP_277583330.1">
    <property type="nucleotide sequence ID" value="NZ_JAMBPY010000004.1"/>
</dbReference>
<feature type="transmembrane region" description="Helical" evidence="1">
    <location>
        <begin position="95"/>
        <end position="115"/>
    </location>
</feature>
<dbReference type="PANTHER" id="PTHR35813">
    <property type="entry name" value="INNER MEMBRANE PROTEIN YBAN"/>
    <property type="match status" value="1"/>
</dbReference>
<dbReference type="AlphaFoldDB" id="A0A9X4QYH6"/>
<dbReference type="InterPro" id="IPR007401">
    <property type="entry name" value="DUF454"/>
</dbReference>
<accession>A0A9X4QYH6</accession>
<feature type="transmembrane region" description="Helical" evidence="1">
    <location>
        <begin position="73"/>
        <end position="89"/>
    </location>
</feature>
<evidence type="ECO:0000313" key="2">
    <source>
        <dbReference type="EMBL" id="MDG0846431.1"/>
    </source>
</evidence>
<name>A0A9X4QYH6_9STAP</name>
<sequence>MKYFLIIIGVLFTVIGFAGVLLPLLPTTPFLLVAVLCFSKSSDKFEKWLVQTKVYVNYVESFKENKGYTLKDKFKLLLSLYIVIGFSIFMIDHPYIRLCLLVMVTLQTIVLFTFVKTLPANFYDKK</sequence>
<dbReference type="GO" id="GO:0005886">
    <property type="term" value="C:plasma membrane"/>
    <property type="evidence" value="ECO:0007669"/>
    <property type="project" value="TreeGrafter"/>
</dbReference>
<dbReference type="Pfam" id="PF04304">
    <property type="entry name" value="DUF454"/>
    <property type="match status" value="1"/>
</dbReference>
<protein>
    <submittedName>
        <fullName evidence="2">YbaN family protein</fullName>
    </submittedName>
</protein>
<feature type="transmembrane region" description="Helical" evidence="1">
    <location>
        <begin position="6"/>
        <end position="38"/>
    </location>
</feature>
<keyword evidence="1" id="KW-0472">Membrane</keyword>
<dbReference type="Proteomes" id="UP001152422">
    <property type="component" value="Unassembled WGS sequence"/>
</dbReference>
<dbReference type="PANTHER" id="PTHR35813:SF1">
    <property type="entry name" value="INNER MEMBRANE PROTEIN YBAN"/>
    <property type="match status" value="1"/>
</dbReference>
<keyword evidence="1" id="KW-1133">Transmembrane helix</keyword>
<evidence type="ECO:0000256" key="1">
    <source>
        <dbReference type="SAM" id="Phobius"/>
    </source>
</evidence>
<dbReference type="PIRSF" id="PIRSF016789">
    <property type="entry name" value="DUF454"/>
    <property type="match status" value="1"/>
</dbReference>
<gene>
    <name evidence="2" type="ORF">M4L89_09365</name>
</gene>
<reference evidence="2" key="1">
    <citation type="submission" date="2022-05" db="EMBL/GenBank/DDBJ databases">
        <title>Comparative genomics of Staphylococcus equorum isolates.</title>
        <authorList>
            <person name="Luelf R.H."/>
        </authorList>
    </citation>
    <scope>NUCLEOTIDE SEQUENCE</scope>
    <source>
        <strain evidence="2">TMW 2.2497</strain>
    </source>
</reference>
<keyword evidence="3" id="KW-1185">Reference proteome</keyword>
<keyword evidence="1" id="KW-0812">Transmembrane</keyword>
<proteinExistence type="predicted"/>
<comment type="caution">
    <text evidence="2">The sequence shown here is derived from an EMBL/GenBank/DDBJ whole genome shotgun (WGS) entry which is preliminary data.</text>
</comment>
<dbReference type="EMBL" id="JAMBQA010000004">
    <property type="protein sequence ID" value="MDG0846431.1"/>
    <property type="molecule type" value="Genomic_DNA"/>
</dbReference>
<evidence type="ECO:0000313" key="3">
    <source>
        <dbReference type="Proteomes" id="UP001152422"/>
    </source>
</evidence>
<organism evidence="2 3">
    <name type="scientific">Staphylococcus equorum</name>
    <dbReference type="NCBI Taxonomy" id="246432"/>
    <lineage>
        <taxon>Bacteria</taxon>
        <taxon>Bacillati</taxon>
        <taxon>Bacillota</taxon>
        <taxon>Bacilli</taxon>
        <taxon>Bacillales</taxon>
        <taxon>Staphylococcaceae</taxon>
        <taxon>Staphylococcus</taxon>
    </lineage>
</organism>